<dbReference type="InterPro" id="IPR029032">
    <property type="entry name" value="AhpD-like"/>
</dbReference>
<dbReference type="RefSeq" id="WP_416345885.1">
    <property type="nucleotide sequence ID" value="NZ_JALQCY010000008.1"/>
</dbReference>
<keyword evidence="3" id="KW-1185">Reference proteome</keyword>
<protein>
    <submittedName>
        <fullName evidence="2">Carboxymuconolactone decarboxylase family protein</fullName>
    </submittedName>
</protein>
<comment type="caution">
    <text evidence="2">The sequence shown here is derived from an EMBL/GenBank/DDBJ whole genome shotgun (WGS) entry which is preliminary data.</text>
</comment>
<dbReference type="PANTHER" id="PTHR34846:SF10">
    <property type="entry name" value="CYTOPLASMIC PROTEIN"/>
    <property type="match status" value="1"/>
</dbReference>
<name>A0ABT0J956_9MICO</name>
<dbReference type="InterPro" id="IPR004675">
    <property type="entry name" value="AhpD_core"/>
</dbReference>
<reference evidence="2 3" key="1">
    <citation type="submission" date="2022-02" db="EMBL/GenBank/DDBJ databases">
        <title>The car tank lid bacteriome: a reservoir of bacteria with potential in bioremediation of fuel.</title>
        <authorList>
            <person name="Vidal-Verdu A."/>
            <person name="Gomez-Martinez D."/>
            <person name="Latorre-Perez A."/>
            <person name="Pereto J."/>
            <person name="Porcar M."/>
        </authorList>
    </citation>
    <scope>NUCLEOTIDE SEQUENCE [LARGE SCALE GENOMIC DNA]</scope>
    <source>
        <strain evidence="2 3">4D.3</strain>
    </source>
</reference>
<dbReference type="PANTHER" id="PTHR34846">
    <property type="entry name" value="4-CARBOXYMUCONOLACTONE DECARBOXYLASE FAMILY PROTEIN (AFU_ORTHOLOGUE AFUA_6G11590)"/>
    <property type="match status" value="1"/>
</dbReference>
<feature type="domain" description="Carboxymuconolactone decarboxylase-like" evidence="1">
    <location>
        <begin position="29"/>
        <end position="115"/>
    </location>
</feature>
<evidence type="ECO:0000313" key="2">
    <source>
        <dbReference type="EMBL" id="MCK9796030.1"/>
    </source>
</evidence>
<evidence type="ECO:0000313" key="3">
    <source>
        <dbReference type="Proteomes" id="UP001651050"/>
    </source>
</evidence>
<dbReference type="SUPFAM" id="SSF69118">
    <property type="entry name" value="AhpD-like"/>
    <property type="match status" value="1"/>
</dbReference>
<dbReference type="NCBIfam" id="TIGR00778">
    <property type="entry name" value="ahpD_dom"/>
    <property type="match status" value="1"/>
</dbReference>
<sequence length="170" mass="17721">MTTDTTTPTPATDRFVRIPRRLDVDRLAPRFSAAMGQLDAAAAADSERAGVDPALRELVRLRASQVNGCAYCVDLHSTAATEAGVDLQRLLALPVWRESGFFTAAERAALELAEAVARVSAAEVPAAVVEGLVAEVGEEAAAAVVALVVTVVAWNGIGATARGWSPARRG</sequence>
<gene>
    <name evidence="2" type="ORF">M1843_19995</name>
</gene>
<dbReference type="Pfam" id="PF02627">
    <property type="entry name" value="CMD"/>
    <property type="match status" value="1"/>
</dbReference>
<organism evidence="2 3">
    <name type="scientific">Isoptericola peretonis</name>
    <dbReference type="NCBI Taxonomy" id="2918523"/>
    <lineage>
        <taxon>Bacteria</taxon>
        <taxon>Bacillati</taxon>
        <taxon>Actinomycetota</taxon>
        <taxon>Actinomycetes</taxon>
        <taxon>Micrococcales</taxon>
        <taxon>Promicromonosporaceae</taxon>
        <taxon>Isoptericola</taxon>
    </lineage>
</organism>
<dbReference type="Proteomes" id="UP001651050">
    <property type="component" value="Unassembled WGS sequence"/>
</dbReference>
<evidence type="ECO:0000259" key="1">
    <source>
        <dbReference type="Pfam" id="PF02627"/>
    </source>
</evidence>
<dbReference type="EMBL" id="JALQCY010000008">
    <property type="protein sequence ID" value="MCK9796030.1"/>
    <property type="molecule type" value="Genomic_DNA"/>
</dbReference>
<proteinExistence type="predicted"/>
<accession>A0ABT0J956</accession>
<dbReference type="InterPro" id="IPR003779">
    <property type="entry name" value="CMD-like"/>
</dbReference>
<dbReference type="Gene3D" id="1.20.1290.10">
    <property type="entry name" value="AhpD-like"/>
    <property type="match status" value="1"/>
</dbReference>